<dbReference type="GO" id="GO:0008360">
    <property type="term" value="P:regulation of cell shape"/>
    <property type="evidence" value="ECO:0007669"/>
    <property type="project" value="UniProtKB-UniRule"/>
</dbReference>
<dbReference type="GO" id="GO:0071555">
    <property type="term" value="P:cell wall organization"/>
    <property type="evidence" value="ECO:0007669"/>
    <property type="project" value="UniProtKB-UniRule"/>
</dbReference>
<feature type="compositionally biased region" description="Low complexity" evidence="8">
    <location>
        <begin position="61"/>
        <end position="80"/>
    </location>
</feature>
<evidence type="ECO:0000256" key="6">
    <source>
        <dbReference type="ARBA" id="ARBA00023316"/>
    </source>
</evidence>
<dbReference type="GO" id="GO:0018104">
    <property type="term" value="P:peptidoglycan-protein cross-linking"/>
    <property type="evidence" value="ECO:0007669"/>
    <property type="project" value="TreeGrafter"/>
</dbReference>
<keyword evidence="3 9" id="KW-0732">Signal</keyword>
<dbReference type="InterPro" id="IPR022263">
    <property type="entry name" value="KxYKxGKxW"/>
</dbReference>
<evidence type="ECO:0000256" key="1">
    <source>
        <dbReference type="ARBA" id="ARBA00004752"/>
    </source>
</evidence>
<reference evidence="11" key="1">
    <citation type="journal article" date="2021" name="PeerJ">
        <title>Extensive microbial diversity within the chicken gut microbiome revealed by metagenomics and culture.</title>
        <authorList>
            <person name="Gilroy R."/>
            <person name="Ravi A."/>
            <person name="Getino M."/>
            <person name="Pursley I."/>
            <person name="Horton D.L."/>
            <person name="Alikhan N.F."/>
            <person name="Baker D."/>
            <person name="Gharbi K."/>
            <person name="Hall N."/>
            <person name="Watson M."/>
            <person name="Adriaenssens E.M."/>
            <person name="Foster-Nyarko E."/>
            <person name="Jarju S."/>
            <person name="Secka A."/>
            <person name="Antonio M."/>
            <person name="Oren A."/>
            <person name="Chaudhuri R.R."/>
            <person name="La Ragione R."/>
            <person name="Hildebrand F."/>
            <person name="Pallen M.J."/>
        </authorList>
    </citation>
    <scope>NUCLEOTIDE SEQUENCE</scope>
    <source>
        <strain evidence="11">ChiSxjej3B15-572</strain>
    </source>
</reference>
<gene>
    <name evidence="11" type="ORF">H9856_02455</name>
</gene>
<feature type="active site" description="Nucleophile" evidence="7">
    <location>
        <position position="927"/>
    </location>
</feature>
<feature type="domain" description="L,D-TPase catalytic" evidence="10">
    <location>
        <begin position="828"/>
        <end position="951"/>
    </location>
</feature>
<feature type="active site" description="Proton donor/acceptor" evidence="7">
    <location>
        <position position="898"/>
    </location>
</feature>
<protein>
    <submittedName>
        <fullName evidence="11">L,D-transpeptidase family protein</fullName>
    </submittedName>
</protein>
<feature type="chain" id="PRO_5039703082" evidence="9">
    <location>
        <begin position="38"/>
        <end position="952"/>
    </location>
</feature>
<evidence type="ECO:0000256" key="4">
    <source>
        <dbReference type="ARBA" id="ARBA00022960"/>
    </source>
</evidence>
<dbReference type="InterPro" id="IPR038063">
    <property type="entry name" value="Transpep_catalytic_dom"/>
</dbReference>
<feature type="region of interest" description="Disordered" evidence="8">
    <location>
        <begin position="55"/>
        <end position="91"/>
    </location>
</feature>
<dbReference type="GO" id="GO:0005576">
    <property type="term" value="C:extracellular region"/>
    <property type="evidence" value="ECO:0007669"/>
    <property type="project" value="TreeGrafter"/>
</dbReference>
<evidence type="ECO:0000256" key="5">
    <source>
        <dbReference type="ARBA" id="ARBA00022984"/>
    </source>
</evidence>
<dbReference type="PANTHER" id="PTHR30582">
    <property type="entry name" value="L,D-TRANSPEPTIDASE"/>
    <property type="match status" value="1"/>
</dbReference>
<evidence type="ECO:0000256" key="9">
    <source>
        <dbReference type="SAM" id="SignalP"/>
    </source>
</evidence>
<evidence type="ECO:0000313" key="12">
    <source>
        <dbReference type="Proteomes" id="UP000824231"/>
    </source>
</evidence>
<dbReference type="PANTHER" id="PTHR30582:SF2">
    <property type="entry name" value="L,D-TRANSPEPTIDASE YCIB-RELATED"/>
    <property type="match status" value="1"/>
</dbReference>
<dbReference type="GO" id="GO:0071972">
    <property type="term" value="F:peptidoglycan L,D-transpeptidase activity"/>
    <property type="evidence" value="ECO:0007669"/>
    <property type="project" value="TreeGrafter"/>
</dbReference>
<dbReference type="CDD" id="cd16913">
    <property type="entry name" value="YkuD_like"/>
    <property type="match status" value="1"/>
</dbReference>
<evidence type="ECO:0000259" key="10">
    <source>
        <dbReference type="PROSITE" id="PS52029"/>
    </source>
</evidence>
<evidence type="ECO:0000256" key="8">
    <source>
        <dbReference type="SAM" id="MobiDB-lite"/>
    </source>
</evidence>
<dbReference type="Pfam" id="PF19258">
    <property type="entry name" value="KxYKxGKxW_sig"/>
    <property type="match status" value="1"/>
</dbReference>
<keyword evidence="2" id="KW-0808">Transferase</keyword>
<dbReference type="InterPro" id="IPR050979">
    <property type="entry name" value="LD-transpeptidase"/>
</dbReference>
<comment type="caution">
    <text evidence="11">The sequence shown here is derived from an EMBL/GenBank/DDBJ whole genome shotgun (WGS) entry which is preliminary data.</text>
</comment>
<dbReference type="Gene3D" id="2.40.440.10">
    <property type="entry name" value="L,D-transpeptidase catalytic domain-like"/>
    <property type="match status" value="1"/>
</dbReference>
<dbReference type="SUPFAM" id="SSF141523">
    <property type="entry name" value="L,D-transpeptidase catalytic domain-like"/>
    <property type="match status" value="1"/>
</dbReference>
<evidence type="ECO:0000256" key="7">
    <source>
        <dbReference type="PROSITE-ProRule" id="PRU01373"/>
    </source>
</evidence>
<feature type="signal peptide" evidence="9">
    <location>
        <begin position="1"/>
        <end position="37"/>
    </location>
</feature>
<dbReference type="AlphaFoldDB" id="A0A9D1VHR5"/>
<keyword evidence="5 7" id="KW-0573">Peptidoglycan synthesis</keyword>
<organism evidence="11 12">
    <name type="scientific">Candidatus Limosilactobacillus merdigallinarum</name>
    <dbReference type="NCBI Taxonomy" id="2838652"/>
    <lineage>
        <taxon>Bacteria</taxon>
        <taxon>Bacillati</taxon>
        <taxon>Bacillota</taxon>
        <taxon>Bacilli</taxon>
        <taxon>Lactobacillales</taxon>
        <taxon>Lactobacillaceae</taxon>
        <taxon>Limosilactobacillus</taxon>
    </lineage>
</organism>
<dbReference type="GO" id="GO:0016740">
    <property type="term" value="F:transferase activity"/>
    <property type="evidence" value="ECO:0007669"/>
    <property type="project" value="UniProtKB-KW"/>
</dbReference>
<evidence type="ECO:0000256" key="2">
    <source>
        <dbReference type="ARBA" id="ARBA00022679"/>
    </source>
</evidence>
<dbReference type="EMBL" id="DXFH01000007">
    <property type="protein sequence ID" value="HIX35261.1"/>
    <property type="molecule type" value="Genomic_DNA"/>
</dbReference>
<comment type="pathway">
    <text evidence="1 7">Cell wall biogenesis; peptidoglycan biosynthesis.</text>
</comment>
<evidence type="ECO:0000313" key="11">
    <source>
        <dbReference type="EMBL" id="HIX35261.1"/>
    </source>
</evidence>
<keyword evidence="6 7" id="KW-0961">Cell wall biogenesis/degradation</keyword>
<name>A0A9D1VHR5_9LACO</name>
<reference evidence="11" key="2">
    <citation type="submission" date="2021-04" db="EMBL/GenBank/DDBJ databases">
        <authorList>
            <person name="Gilroy R."/>
        </authorList>
    </citation>
    <scope>NUCLEOTIDE SEQUENCE</scope>
    <source>
        <strain evidence="11">ChiSxjej3B15-572</strain>
    </source>
</reference>
<dbReference type="NCBIfam" id="TIGR03715">
    <property type="entry name" value="KxYKxGKxW"/>
    <property type="match status" value="1"/>
</dbReference>
<proteinExistence type="predicted"/>
<keyword evidence="4 7" id="KW-0133">Cell shape</keyword>
<dbReference type="Proteomes" id="UP000824231">
    <property type="component" value="Unassembled WGS sequence"/>
</dbReference>
<dbReference type="Pfam" id="PF03734">
    <property type="entry name" value="YkuD"/>
    <property type="match status" value="1"/>
</dbReference>
<sequence>MFTKTHYKMYKSGKLWCTALIAGLALAFGAGTMTAHADAQAASTQPVVTAQATNNQPTNKQVQAQSQSASPAAQTSATPVQNNLQSYNKNDQGNYANLDGWSLSDGHLKASGWQASNQTQTKPYHYVIVYDASQNREITRQAVTPVDRPDVQKVHNVYAANQSGFNADFKLDDAQLWAVANDQLRIISRYSDQAQGGEGQYLDYWFDPISMDHGNYGHLDSLQVTNGKVTVSGWQASNQAVGDNYHWIILLANGKEISRQLVSDQQARTDVAKVYPTVNNAIYSGFQVSFPLNSLSGIQNLQIVSRWSDDQKGGEGQRVDYWYNPVNIDEDNYGSLDNMEGKDGKLIVSGWQATNQVSVHDSHWLILFDASHGHEIARQKVDAGSRPDVAKAFPTIMNAGQSGFSGEFVVPAAYAGDSLQIISRYSNDAQTGEGQHVDYWFPASSTQNEGHLDDFNLSSGQLTVSGWHATDASLAQQNRFLILFDNTDHKQVAVVKSTIMSRPDVAKAYSGIVSAANSGFTGTFADAQLQAGHSYAIVSRYSTSAKGNGDNDGATFTDYWSDPITLNQRAYAIDSFMADGKQFKVSGWVADDNAINQPNAIVILLNHNNDQTREIGRVKITEWGDRADVAKAYSSLYRSGKSGFNVSFDVDPATVTGDLQLVLRFYNTNQDVDGDSTQRSSTYPTNAGFFDQVKVNGDNVTVSGWHVDSQVARMPHSWLIVVEQGRGEIFRMQLGNGQAHTSRLDLLKYYGYVPGADKAGFSASFNIAGANKKNFYVIHRYSASSDGNSDYADTNSNMFYGDVMRHPIQWWMPSETVPYPDLSKLNNFWIHVRIGQNRVYLMNGNDVVYTMYCTAGMYVNGVSMTPTGTYYVQPERGDEFDFAYHWTSWLNHGEYLFHSVIFDSAWSGRIDPCEAAKLGVSSGSHGCIRLSLPDAEWIQHNVPTGTKVVIEN</sequence>
<feature type="compositionally biased region" description="Polar residues" evidence="8">
    <location>
        <begin position="81"/>
        <end position="91"/>
    </location>
</feature>
<accession>A0A9D1VHR5</accession>
<dbReference type="InterPro" id="IPR005490">
    <property type="entry name" value="LD_TPept_cat_dom"/>
</dbReference>
<dbReference type="PROSITE" id="PS52029">
    <property type="entry name" value="LD_TPASE"/>
    <property type="match status" value="1"/>
</dbReference>
<evidence type="ECO:0000256" key="3">
    <source>
        <dbReference type="ARBA" id="ARBA00022729"/>
    </source>
</evidence>